<dbReference type="Proteomes" id="UP000178869">
    <property type="component" value="Unassembled WGS sequence"/>
</dbReference>
<dbReference type="PANTHER" id="PTHR45825">
    <property type="entry name" value="GRANULE-BOUND STARCH SYNTHASE 1, CHLOROPLASTIC/AMYLOPLASTIC"/>
    <property type="match status" value="1"/>
</dbReference>
<evidence type="ECO:0000259" key="8">
    <source>
        <dbReference type="Pfam" id="PF00534"/>
    </source>
</evidence>
<evidence type="ECO:0000256" key="1">
    <source>
        <dbReference type="ARBA" id="ARBA00001478"/>
    </source>
</evidence>
<dbReference type="EMBL" id="MHSR01000008">
    <property type="protein sequence ID" value="OHA47143.1"/>
    <property type="molecule type" value="Genomic_DNA"/>
</dbReference>
<evidence type="ECO:0000259" key="9">
    <source>
        <dbReference type="Pfam" id="PF08323"/>
    </source>
</evidence>
<dbReference type="AlphaFoldDB" id="A0A1G2PFU3"/>
<sequence length="480" mass="53261">MKKLLVILVSAEVSPLAKVGGLADVAGSLPIALRRLGIDVRVIMPKYSIISEQTWNLKRLEGSIEIPWKKDGLSASVFEGHLPDSDVPLYLIEEKNLISSGGIYIELDASSGGTETEFGRFNSFSLFVPKLLDKLELIPDVIHINDWHVGFIPSCFERNGSSPKFLLTIHNLAYQGVYETALVKDALGENFSRLHPEAVRPDNTVNLLLNAIFYADFINTVSPSYRDEIILPAYGAGLDWALAERAENFSGILNGINTTEWNPQNDKDIIATYDNKTLDKKILNKEDLQTKMHLPNKKDAFLMGVVSRLAEQKGFDIINAAIDKLFNDKNIQLIILASGNREYAGQLAALQNRFPEQLSFINKFDAALAHKIYAGSDAFLMPSRFEPCGLGQMIAMRYGTLPIVRATGGLRDTVQDGKMGFSFEDYSSVALVKTIARAANTFKQKKTTWRQMQASAASQDFSWNASAGKYAQLYEKMSNS</sequence>
<dbReference type="EC" id="2.4.1.21" evidence="7"/>
<evidence type="ECO:0000256" key="5">
    <source>
        <dbReference type="ARBA" id="ARBA00022679"/>
    </source>
</evidence>
<comment type="function">
    <text evidence="2 7">Synthesizes alpha-1,4-glucan chains using ADP-glucose.</text>
</comment>
<dbReference type="InterPro" id="IPR011835">
    <property type="entry name" value="GS/SS"/>
</dbReference>
<feature type="domain" description="Glycosyl transferase family 1" evidence="8">
    <location>
        <begin position="295"/>
        <end position="439"/>
    </location>
</feature>
<evidence type="ECO:0000256" key="7">
    <source>
        <dbReference type="HAMAP-Rule" id="MF_00484"/>
    </source>
</evidence>
<dbReference type="NCBIfam" id="TIGR02095">
    <property type="entry name" value="glgA"/>
    <property type="match status" value="1"/>
</dbReference>
<dbReference type="GO" id="GO:0009011">
    <property type="term" value="F:alpha-1,4-glucan glucosyltransferase (ADP-glucose donor) activity"/>
    <property type="evidence" value="ECO:0007669"/>
    <property type="project" value="UniProtKB-UniRule"/>
</dbReference>
<organism evidence="10 11">
    <name type="scientific">Candidatus Terrybacteria bacterium RIFCSPHIGHO2_01_FULL_43_35</name>
    <dbReference type="NCBI Taxonomy" id="1802361"/>
    <lineage>
        <taxon>Bacteria</taxon>
        <taxon>Candidatus Terryibacteriota</taxon>
    </lineage>
</organism>
<dbReference type="Gene3D" id="3.40.50.2000">
    <property type="entry name" value="Glycogen Phosphorylase B"/>
    <property type="match status" value="2"/>
</dbReference>
<feature type="binding site" evidence="7">
    <location>
        <position position="18"/>
    </location>
    <ligand>
        <name>ADP-alpha-D-glucose</name>
        <dbReference type="ChEBI" id="CHEBI:57498"/>
    </ligand>
</feature>
<evidence type="ECO:0000313" key="10">
    <source>
        <dbReference type="EMBL" id="OHA47143.1"/>
    </source>
</evidence>
<dbReference type="PANTHER" id="PTHR45825:SF11">
    <property type="entry name" value="ALPHA AMYLASE DOMAIN-CONTAINING PROTEIN"/>
    <property type="match status" value="1"/>
</dbReference>
<dbReference type="HAMAP" id="MF_00484">
    <property type="entry name" value="Glycogen_synth"/>
    <property type="match status" value="1"/>
</dbReference>
<comment type="similarity">
    <text evidence="3 7">Belongs to the glycosyltransferase 1 family. Bacterial/plant glycogen synthase subfamily.</text>
</comment>
<evidence type="ECO:0000256" key="6">
    <source>
        <dbReference type="ARBA" id="ARBA00023056"/>
    </source>
</evidence>
<feature type="domain" description="Starch synthase catalytic" evidence="9">
    <location>
        <begin position="6"/>
        <end position="243"/>
    </location>
</feature>
<evidence type="ECO:0000256" key="2">
    <source>
        <dbReference type="ARBA" id="ARBA00002764"/>
    </source>
</evidence>
<accession>A0A1G2PFU3</accession>
<keyword evidence="4 7" id="KW-0328">Glycosyltransferase</keyword>
<protein>
    <recommendedName>
        <fullName evidence="7">Glycogen synthase</fullName>
        <ecNumber evidence="7">2.4.1.21</ecNumber>
    </recommendedName>
    <alternativeName>
        <fullName evidence="7">Starch [bacterial glycogen] synthase</fullName>
    </alternativeName>
</protein>
<dbReference type="UniPathway" id="UPA00164"/>
<dbReference type="Pfam" id="PF00534">
    <property type="entry name" value="Glycos_transf_1"/>
    <property type="match status" value="1"/>
</dbReference>
<dbReference type="SUPFAM" id="SSF53756">
    <property type="entry name" value="UDP-Glycosyltransferase/glycogen phosphorylase"/>
    <property type="match status" value="1"/>
</dbReference>
<reference evidence="10 11" key="1">
    <citation type="journal article" date="2016" name="Nat. Commun.">
        <title>Thousands of microbial genomes shed light on interconnected biogeochemical processes in an aquifer system.</title>
        <authorList>
            <person name="Anantharaman K."/>
            <person name="Brown C.T."/>
            <person name="Hug L.A."/>
            <person name="Sharon I."/>
            <person name="Castelle C.J."/>
            <person name="Probst A.J."/>
            <person name="Thomas B.C."/>
            <person name="Singh A."/>
            <person name="Wilkins M.J."/>
            <person name="Karaoz U."/>
            <person name="Brodie E.L."/>
            <person name="Williams K.H."/>
            <person name="Hubbard S.S."/>
            <person name="Banfield J.F."/>
        </authorList>
    </citation>
    <scope>NUCLEOTIDE SEQUENCE [LARGE SCALE GENOMIC DNA]</scope>
</reference>
<keyword evidence="6 7" id="KW-0320">Glycogen biosynthesis</keyword>
<evidence type="ECO:0000256" key="4">
    <source>
        <dbReference type="ARBA" id="ARBA00022676"/>
    </source>
</evidence>
<gene>
    <name evidence="7" type="primary">glgA</name>
    <name evidence="10" type="ORF">A2828_03940</name>
</gene>
<proteinExistence type="inferred from homology"/>
<dbReference type="CDD" id="cd03791">
    <property type="entry name" value="GT5_Glycogen_synthase_DULL1-like"/>
    <property type="match status" value="1"/>
</dbReference>
<dbReference type="InterPro" id="IPR013534">
    <property type="entry name" value="Starch_synth_cat_dom"/>
</dbReference>
<evidence type="ECO:0000313" key="11">
    <source>
        <dbReference type="Proteomes" id="UP000178869"/>
    </source>
</evidence>
<comment type="caution">
    <text evidence="10">The sequence shown here is derived from an EMBL/GenBank/DDBJ whole genome shotgun (WGS) entry which is preliminary data.</text>
</comment>
<comment type="catalytic activity">
    <reaction evidence="1 7">
        <text>[(1-&gt;4)-alpha-D-glucosyl](n) + ADP-alpha-D-glucose = [(1-&gt;4)-alpha-D-glucosyl](n+1) + ADP + H(+)</text>
        <dbReference type="Rhea" id="RHEA:18189"/>
        <dbReference type="Rhea" id="RHEA-COMP:9584"/>
        <dbReference type="Rhea" id="RHEA-COMP:9587"/>
        <dbReference type="ChEBI" id="CHEBI:15378"/>
        <dbReference type="ChEBI" id="CHEBI:15444"/>
        <dbReference type="ChEBI" id="CHEBI:57498"/>
        <dbReference type="ChEBI" id="CHEBI:456216"/>
        <dbReference type="EC" id="2.4.1.21"/>
    </reaction>
</comment>
<comment type="pathway">
    <text evidence="7">Glycan biosynthesis; glycogen biosynthesis.</text>
</comment>
<evidence type="ECO:0000256" key="3">
    <source>
        <dbReference type="ARBA" id="ARBA00010281"/>
    </source>
</evidence>
<dbReference type="InterPro" id="IPR001296">
    <property type="entry name" value="Glyco_trans_1"/>
</dbReference>
<dbReference type="GO" id="GO:0004373">
    <property type="term" value="F:alpha-1,4-glucan glucosyltransferase (UDP-glucose donor) activity"/>
    <property type="evidence" value="ECO:0007669"/>
    <property type="project" value="InterPro"/>
</dbReference>
<dbReference type="GO" id="GO:0005978">
    <property type="term" value="P:glycogen biosynthetic process"/>
    <property type="evidence" value="ECO:0007669"/>
    <property type="project" value="UniProtKB-UniRule"/>
</dbReference>
<dbReference type="Pfam" id="PF08323">
    <property type="entry name" value="Glyco_transf_5"/>
    <property type="match status" value="1"/>
</dbReference>
<name>A0A1G2PFU3_9BACT</name>
<keyword evidence="5 7" id="KW-0808">Transferase</keyword>
<dbReference type="GO" id="GO:0005829">
    <property type="term" value="C:cytosol"/>
    <property type="evidence" value="ECO:0007669"/>
    <property type="project" value="TreeGrafter"/>
</dbReference>